<dbReference type="AlphaFoldDB" id="A0A914CTE1"/>
<dbReference type="WBParaSite" id="ACRNAN_scaffold1405.g13840.t1">
    <property type="protein sequence ID" value="ACRNAN_scaffold1405.g13840.t1"/>
    <property type="gene ID" value="ACRNAN_scaffold1405.g13840"/>
</dbReference>
<dbReference type="PANTHER" id="PTHR15032">
    <property type="entry name" value="N-ACYL-PHOSPHATIDYLETHANOLAMINE-HYDROLYZING PHOSPHOLIPASE D"/>
    <property type="match status" value="1"/>
</dbReference>
<dbReference type="InterPro" id="IPR001279">
    <property type="entry name" value="Metallo-B-lactamas"/>
</dbReference>
<dbReference type="GO" id="GO:0070292">
    <property type="term" value="P:N-acylphosphatidylethanolamine metabolic process"/>
    <property type="evidence" value="ECO:0007669"/>
    <property type="project" value="TreeGrafter"/>
</dbReference>
<dbReference type="SUPFAM" id="SSF50156">
    <property type="entry name" value="PDZ domain-like"/>
    <property type="match status" value="1"/>
</dbReference>
<protein>
    <submittedName>
        <fullName evidence="4">PDZ domain-containing protein</fullName>
    </submittedName>
</protein>
<dbReference type="GO" id="GO:0005737">
    <property type="term" value="C:cytoplasm"/>
    <property type="evidence" value="ECO:0007669"/>
    <property type="project" value="TreeGrafter"/>
</dbReference>
<dbReference type="InterPro" id="IPR036866">
    <property type="entry name" value="RibonucZ/Hydroxyglut_hydro"/>
</dbReference>
<evidence type="ECO:0000256" key="1">
    <source>
        <dbReference type="SAM" id="MobiDB-lite"/>
    </source>
</evidence>
<feature type="domain" description="PDZ" evidence="2">
    <location>
        <begin position="126"/>
        <end position="207"/>
    </location>
</feature>
<dbReference type="Proteomes" id="UP000887540">
    <property type="component" value="Unplaced"/>
</dbReference>
<name>A0A914CTE1_9BILA</name>
<evidence type="ECO:0000313" key="3">
    <source>
        <dbReference type="Proteomes" id="UP000887540"/>
    </source>
</evidence>
<organism evidence="3 4">
    <name type="scientific">Acrobeloides nanus</name>
    <dbReference type="NCBI Taxonomy" id="290746"/>
    <lineage>
        <taxon>Eukaryota</taxon>
        <taxon>Metazoa</taxon>
        <taxon>Ecdysozoa</taxon>
        <taxon>Nematoda</taxon>
        <taxon>Chromadorea</taxon>
        <taxon>Rhabditida</taxon>
        <taxon>Tylenchina</taxon>
        <taxon>Cephalobomorpha</taxon>
        <taxon>Cephaloboidea</taxon>
        <taxon>Cephalobidae</taxon>
        <taxon>Acrobeloides</taxon>
    </lineage>
</organism>
<dbReference type="InterPro" id="IPR001478">
    <property type="entry name" value="PDZ"/>
</dbReference>
<dbReference type="SMART" id="SM00228">
    <property type="entry name" value="PDZ"/>
    <property type="match status" value="1"/>
</dbReference>
<keyword evidence="3" id="KW-1185">Reference proteome</keyword>
<proteinExistence type="predicted"/>
<evidence type="ECO:0000313" key="4">
    <source>
        <dbReference type="WBParaSite" id="ACRNAN_scaffold1405.g13840.t1"/>
    </source>
</evidence>
<dbReference type="PROSITE" id="PS50106">
    <property type="entry name" value="PDZ"/>
    <property type="match status" value="1"/>
</dbReference>
<sequence>MVVGWNRRKDRRRNDEKVDEDKILQFANPEFRQGHYLQQEHIHEQNTNSFVNFDEIFERKLKILRSRSARAILITLGKRSSEEIFGLSFIPIDPSLSLVKEIQKGSIADLKGIKEGDYVINNEKLSLTLERVNQSESYGFSLSTTKENVHFARGIKQGSIAELNGLEDGDCIIEINDVCIKLKNNKEALNLVKQIPTKVKLLIWKKSSYESSHDINSNIDQFNKIELKVLKKVAYQLYAEHRLKPNGEYPIKFDNNRNKKTPQSKKNPDTKFNLSSSLSITWLGEACAFVHLDGINFIIDPLWTNNPIYKRYKDPVISMDEIPPLHFGIISNIYNFDVENVIYLAKKSPNMEWFVPLGIKKWLYDRIPNKKVHELSWGCSMFFPVFPQVYQIWCVPAKNGLPMKELWCGWVVIGPYNRFYHAGSTGYWEQEFHKIGAKLGPFDLATIPIGYSTPSSNLMIANSHLSPPNAVKTHKIVQSKKTIAIQWGTYEWEPDNDQKAKDNILECIKEDSDLQNSFIILNEGEDYVVSPKTPDETTENA</sequence>
<dbReference type="Pfam" id="PF00595">
    <property type="entry name" value="PDZ"/>
    <property type="match status" value="1"/>
</dbReference>
<evidence type="ECO:0000259" key="2">
    <source>
        <dbReference type="PROSITE" id="PS50106"/>
    </source>
</evidence>
<dbReference type="InterPro" id="IPR036034">
    <property type="entry name" value="PDZ_sf"/>
</dbReference>
<dbReference type="Gene3D" id="3.60.15.10">
    <property type="entry name" value="Ribonuclease Z/Hydroxyacylglutathione hydrolase-like"/>
    <property type="match status" value="1"/>
</dbReference>
<dbReference type="PANTHER" id="PTHR15032:SF4">
    <property type="entry name" value="N-ACYL-PHOSPHATIDYLETHANOLAMINE-HYDROLYZING PHOSPHOLIPASE D"/>
    <property type="match status" value="1"/>
</dbReference>
<dbReference type="SUPFAM" id="SSF56281">
    <property type="entry name" value="Metallo-hydrolase/oxidoreductase"/>
    <property type="match status" value="1"/>
</dbReference>
<dbReference type="GO" id="GO:0070291">
    <property type="term" value="P:N-acylethanolamine metabolic process"/>
    <property type="evidence" value="ECO:0007669"/>
    <property type="project" value="TreeGrafter"/>
</dbReference>
<feature type="region of interest" description="Disordered" evidence="1">
    <location>
        <begin position="249"/>
        <end position="270"/>
    </location>
</feature>
<dbReference type="Pfam" id="PF12706">
    <property type="entry name" value="Lactamase_B_2"/>
    <property type="match status" value="1"/>
</dbReference>
<accession>A0A914CTE1</accession>
<dbReference type="GO" id="GO:0070290">
    <property type="term" value="F:N-acylphosphatidylethanolamine-specific phospholipase D activity"/>
    <property type="evidence" value="ECO:0007669"/>
    <property type="project" value="TreeGrafter"/>
</dbReference>
<reference evidence="4" key="1">
    <citation type="submission" date="2022-11" db="UniProtKB">
        <authorList>
            <consortium name="WormBaseParasite"/>
        </authorList>
    </citation>
    <scope>IDENTIFICATION</scope>
</reference>
<dbReference type="Gene3D" id="2.30.42.10">
    <property type="match status" value="1"/>
</dbReference>